<feature type="disulfide bond" evidence="9">
    <location>
        <begin position="226"/>
        <end position="238"/>
    </location>
</feature>
<dbReference type="InterPro" id="IPR013783">
    <property type="entry name" value="Ig-like_fold"/>
</dbReference>
<dbReference type="PROSITE" id="PS01209">
    <property type="entry name" value="LDLRA_1"/>
    <property type="match status" value="2"/>
</dbReference>
<keyword evidence="4" id="KW-1133">Transmembrane helix</keyword>
<gene>
    <name evidence="11" type="ORF">AMK59_3184</name>
</gene>
<dbReference type="PRINTS" id="PR00261">
    <property type="entry name" value="LDLRECEPTOR"/>
</dbReference>
<feature type="non-terminal residue" evidence="11">
    <location>
        <position position="1"/>
    </location>
</feature>
<keyword evidence="11" id="KW-0449">Lipoprotein</keyword>
<keyword evidence="3" id="KW-0677">Repeat</keyword>
<reference evidence="11 12" key="1">
    <citation type="submission" date="2015-09" db="EMBL/GenBank/DDBJ databases">
        <title>Draft genome of the scarab beetle Oryctes borbonicus.</title>
        <authorList>
            <person name="Meyer J.M."/>
            <person name="Markov G.V."/>
            <person name="Baskaran P."/>
            <person name="Herrmann M."/>
            <person name="Sommer R.J."/>
            <person name="Roedelsperger C."/>
        </authorList>
    </citation>
    <scope>NUCLEOTIDE SEQUENCE [LARGE SCALE GENOMIC DNA]</scope>
    <source>
        <strain evidence="11">OB123</strain>
        <tissue evidence="11">Whole animal</tissue>
    </source>
</reference>
<dbReference type="Pfam" id="PF00057">
    <property type="entry name" value="Ldl_recept_a"/>
    <property type="match status" value="8"/>
</dbReference>
<evidence type="ECO:0000256" key="1">
    <source>
        <dbReference type="ARBA" id="ARBA00004167"/>
    </source>
</evidence>
<keyword evidence="5" id="KW-0472">Membrane</keyword>
<comment type="caution">
    <text evidence="11">The sequence shown here is derived from an EMBL/GenBank/DDBJ whole genome shotgun (WGS) entry which is preliminary data.</text>
</comment>
<dbReference type="PROSITE" id="PS50835">
    <property type="entry name" value="IG_LIKE"/>
    <property type="match status" value="1"/>
</dbReference>
<comment type="subcellular location">
    <subcellularLocation>
        <location evidence="1">Membrane</location>
        <topology evidence="1">Single-pass membrane protein</topology>
    </subcellularLocation>
</comment>
<dbReference type="Pfam" id="PF13927">
    <property type="entry name" value="Ig_3"/>
    <property type="match status" value="1"/>
</dbReference>
<feature type="disulfide bond" evidence="9">
    <location>
        <begin position="114"/>
        <end position="126"/>
    </location>
</feature>
<feature type="disulfide bond" evidence="9">
    <location>
        <begin position="43"/>
        <end position="61"/>
    </location>
</feature>
<dbReference type="SMART" id="SM00409">
    <property type="entry name" value="IG"/>
    <property type="match status" value="1"/>
</dbReference>
<organism evidence="11 12">
    <name type="scientific">Oryctes borbonicus</name>
    <dbReference type="NCBI Taxonomy" id="1629725"/>
    <lineage>
        <taxon>Eukaryota</taxon>
        <taxon>Metazoa</taxon>
        <taxon>Ecdysozoa</taxon>
        <taxon>Arthropoda</taxon>
        <taxon>Hexapoda</taxon>
        <taxon>Insecta</taxon>
        <taxon>Pterygota</taxon>
        <taxon>Neoptera</taxon>
        <taxon>Endopterygota</taxon>
        <taxon>Coleoptera</taxon>
        <taxon>Polyphaga</taxon>
        <taxon>Scarabaeiformia</taxon>
        <taxon>Scarabaeidae</taxon>
        <taxon>Dynastinae</taxon>
        <taxon>Oryctes</taxon>
    </lineage>
</organism>
<dbReference type="Proteomes" id="UP000051574">
    <property type="component" value="Unassembled WGS sequence"/>
</dbReference>
<dbReference type="InterPro" id="IPR023415">
    <property type="entry name" value="LDLR_class-A_CS"/>
</dbReference>
<dbReference type="InterPro" id="IPR007110">
    <property type="entry name" value="Ig-like_dom"/>
</dbReference>
<dbReference type="CDD" id="cd00112">
    <property type="entry name" value="LDLa"/>
    <property type="match status" value="9"/>
</dbReference>
<evidence type="ECO:0000313" key="11">
    <source>
        <dbReference type="EMBL" id="KRT82105.1"/>
    </source>
</evidence>
<proteinExistence type="predicted"/>
<feature type="disulfide bond" evidence="9">
    <location>
        <begin position="415"/>
        <end position="427"/>
    </location>
</feature>
<evidence type="ECO:0000256" key="3">
    <source>
        <dbReference type="ARBA" id="ARBA00022737"/>
    </source>
</evidence>
<dbReference type="FunFam" id="4.10.400.10:FF:000044">
    <property type="entry name" value="Basement membrane-specific heparan sulfate proteoglycan core protein"/>
    <property type="match status" value="1"/>
</dbReference>
<feature type="domain" description="Ig-like" evidence="10">
    <location>
        <begin position="314"/>
        <end position="398"/>
    </location>
</feature>
<feature type="disulfide bond" evidence="9">
    <location>
        <begin position="36"/>
        <end position="48"/>
    </location>
</feature>
<keyword evidence="7 11" id="KW-0675">Receptor</keyword>
<keyword evidence="6 9" id="KW-1015">Disulfide bond</keyword>
<feature type="disulfide bond" evidence="9">
    <location>
        <begin position="288"/>
        <end position="303"/>
    </location>
</feature>
<dbReference type="SMART" id="SM00192">
    <property type="entry name" value="LDLa"/>
    <property type="match status" value="9"/>
</dbReference>
<dbReference type="GO" id="GO:0005886">
    <property type="term" value="C:plasma membrane"/>
    <property type="evidence" value="ECO:0007669"/>
    <property type="project" value="TreeGrafter"/>
</dbReference>
<evidence type="ECO:0000256" key="6">
    <source>
        <dbReference type="ARBA" id="ARBA00023157"/>
    </source>
</evidence>
<name>A0A0T6B408_9SCAR</name>
<dbReference type="InterPro" id="IPR003598">
    <property type="entry name" value="Ig_sub2"/>
</dbReference>
<evidence type="ECO:0000256" key="5">
    <source>
        <dbReference type="ARBA" id="ARBA00023136"/>
    </source>
</evidence>
<feature type="disulfide bond" evidence="9">
    <location>
        <begin position="422"/>
        <end position="440"/>
    </location>
</feature>
<evidence type="ECO:0000256" key="4">
    <source>
        <dbReference type="ARBA" id="ARBA00022989"/>
    </source>
</evidence>
<dbReference type="InterPro" id="IPR003599">
    <property type="entry name" value="Ig_sub"/>
</dbReference>
<feature type="disulfide bond" evidence="9">
    <location>
        <begin position="233"/>
        <end position="251"/>
    </location>
</feature>
<evidence type="ECO:0000256" key="7">
    <source>
        <dbReference type="ARBA" id="ARBA00023170"/>
    </source>
</evidence>
<evidence type="ECO:0000256" key="9">
    <source>
        <dbReference type="PROSITE-ProRule" id="PRU00124"/>
    </source>
</evidence>
<keyword evidence="2" id="KW-0812">Transmembrane</keyword>
<dbReference type="InterPro" id="IPR002172">
    <property type="entry name" value="LDrepeatLR_classA_rpt"/>
</dbReference>
<protein>
    <submittedName>
        <fullName evidence="11">Lipoprotein receptor</fullName>
    </submittedName>
</protein>
<keyword evidence="12" id="KW-1185">Reference proteome</keyword>
<feature type="disulfide bond" evidence="9">
    <location>
        <begin position="133"/>
        <end position="148"/>
    </location>
</feature>
<feature type="non-terminal residue" evidence="11">
    <location>
        <position position="448"/>
    </location>
</feature>
<dbReference type="OrthoDB" id="10055367at2759"/>
<evidence type="ECO:0000259" key="10">
    <source>
        <dbReference type="PROSITE" id="PS50835"/>
    </source>
</evidence>
<dbReference type="AlphaFoldDB" id="A0A0T6B408"/>
<dbReference type="GO" id="GO:0043235">
    <property type="term" value="C:receptor complex"/>
    <property type="evidence" value="ECO:0007669"/>
    <property type="project" value="TreeGrafter"/>
</dbReference>
<comment type="caution">
    <text evidence="9">Lacks conserved residue(s) required for the propagation of feature annotation.</text>
</comment>
<dbReference type="InterPro" id="IPR036179">
    <property type="entry name" value="Ig-like_dom_sf"/>
</dbReference>
<evidence type="ECO:0000313" key="12">
    <source>
        <dbReference type="Proteomes" id="UP000051574"/>
    </source>
</evidence>
<feature type="disulfide bond" evidence="9">
    <location>
        <begin position="245"/>
        <end position="260"/>
    </location>
</feature>
<evidence type="ECO:0000256" key="2">
    <source>
        <dbReference type="ARBA" id="ARBA00022692"/>
    </source>
</evidence>
<dbReference type="InterPro" id="IPR036055">
    <property type="entry name" value="LDL_receptor-like_sf"/>
</dbReference>
<dbReference type="SUPFAM" id="SSF57424">
    <property type="entry name" value="LDL receptor-like module"/>
    <property type="match status" value="8"/>
</dbReference>
<evidence type="ECO:0000256" key="8">
    <source>
        <dbReference type="ARBA" id="ARBA00023180"/>
    </source>
</evidence>
<keyword evidence="8" id="KW-0325">Glycoprotein</keyword>
<feature type="disulfide bond" evidence="9">
    <location>
        <begin position="158"/>
        <end position="176"/>
    </location>
</feature>
<feature type="disulfide bond" evidence="9">
    <location>
        <begin position="209"/>
        <end position="224"/>
    </location>
</feature>
<feature type="disulfide bond" evidence="9">
    <location>
        <begin position="121"/>
        <end position="139"/>
    </location>
</feature>
<feature type="disulfide bond" evidence="9">
    <location>
        <begin position="93"/>
        <end position="108"/>
    </location>
</feature>
<dbReference type="PANTHER" id="PTHR22722:SF14">
    <property type="entry name" value="MEGALIN, ISOFORM A"/>
    <property type="match status" value="1"/>
</dbReference>
<dbReference type="PANTHER" id="PTHR22722">
    <property type="entry name" value="LOW-DENSITY LIPOPROTEIN RECEPTOR-RELATED PROTEIN 2-RELATED"/>
    <property type="match status" value="1"/>
</dbReference>
<sequence length="448" mass="49444">VEEECEFRCADGGCGYKCDHHIDCADGSDEEGCGTCDIGQFNCTSGDCIDERYRCDGNIDCQFDSSDEEGCVLNCPHDHFKCDNVCIISKRRCDGHVDCVDGSDERNCSLLDICQPNQFSCENGRCIENIYVCDGYPDCANRRDEQDCNCSETTHFNCGNHYCIPLSLKCNGIPDCPDERDESKELCKVTCSPSEHACDNRCLPSSVICDNTPDCLDGSDEANCGCRQDEYSCLSGECILEQHRCDGNHDCPDGSDEVNCPTPEPFRCQPGYEMCRSGDQCYARGQACNGFPDCRDSSDEWNCRTPAPDYPPQPKLRTYPNAQDIKESREVVFQCRDEGPLRAAVRWSRANGLPLPPGSRDNLGRLEMPNIQLEHSGTYICSARGFPSSTPGAQVFVNLNVERHVVLTARPPKACALNEATCANGDCIPKNLVCNGKFDCSDGSDETR</sequence>
<dbReference type="EMBL" id="LJIG01009925">
    <property type="protein sequence ID" value="KRT82105.1"/>
    <property type="molecule type" value="Genomic_DNA"/>
</dbReference>
<accession>A0A0T6B408</accession>
<dbReference type="Gene3D" id="4.10.400.10">
    <property type="entry name" value="Low-density Lipoprotein Receptor"/>
    <property type="match status" value="8"/>
</dbReference>
<dbReference type="SMART" id="SM00408">
    <property type="entry name" value="IGc2"/>
    <property type="match status" value="1"/>
</dbReference>
<dbReference type="InterPro" id="IPR051221">
    <property type="entry name" value="LDLR-related"/>
</dbReference>
<dbReference type="SUPFAM" id="SSF48726">
    <property type="entry name" value="Immunoglobulin"/>
    <property type="match status" value="1"/>
</dbReference>
<dbReference type="Gene3D" id="2.60.40.10">
    <property type="entry name" value="Immunoglobulins"/>
    <property type="match status" value="1"/>
</dbReference>
<dbReference type="PROSITE" id="PS50068">
    <property type="entry name" value="LDLRA_2"/>
    <property type="match status" value="8"/>
</dbReference>